<dbReference type="AlphaFoldDB" id="A0A9P6JPA9"/>
<proteinExistence type="predicted"/>
<reference evidence="3" key="1">
    <citation type="submission" date="2020-11" db="EMBL/GenBank/DDBJ databases">
        <authorList>
            <consortium name="DOE Joint Genome Institute"/>
            <person name="Ahrendt S."/>
            <person name="Riley R."/>
            <person name="Andreopoulos W."/>
            <person name="Labutti K."/>
            <person name="Pangilinan J."/>
            <person name="Ruiz-Duenas F.J."/>
            <person name="Barrasa J.M."/>
            <person name="Sanchez-Garcia M."/>
            <person name="Camarero S."/>
            <person name="Miyauchi S."/>
            <person name="Serrano A."/>
            <person name="Linde D."/>
            <person name="Babiker R."/>
            <person name="Drula E."/>
            <person name="Ayuso-Fernandez I."/>
            <person name="Pacheco R."/>
            <person name="Padilla G."/>
            <person name="Ferreira P."/>
            <person name="Barriuso J."/>
            <person name="Kellner H."/>
            <person name="Castanera R."/>
            <person name="Alfaro M."/>
            <person name="Ramirez L."/>
            <person name="Pisabarro A.G."/>
            <person name="Kuo A."/>
            <person name="Tritt A."/>
            <person name="Lipzen A."/>
            <person name="He G."/>
            <person name="Yan M."/>
            <person name="Ng V."/>
            <person name="Cullen D."/>
            <person name="Martin F."/>
            <person name="Rosso M.-N."/>
            <person name="Henrissat B."/>
            <person name="Hibbett D."/>
            <person name="Martinez A.T."/>
            <person name="Grigoriev I.V."/>
        </authorList>
    </citation>
    <scope>NUCLEOTIDE SEQUENCE</scope>
    <source>
        <strain evidence="3">CBS 506.95</strain>
    </source>
</reference>
<feature type="coiled-coil region" evidence="1">
    <location>
        <begin position="415"/>
        <end position="442"/>
    </location>
</feature>
<dbReference type="EMBL" id="MU157861">
    <property type="protein sequence ID" value="KAF9527420.1"/>
    <property type="molecule type" value="Genomic_DNA"/>
</dbReference>
<evidence type="ECO:0000259" key="2">
    <source>
        <dbReference type="Pfam" id="PF12770"/>
    </source>
</evidence>
<evidence type="ECO:0000313" key="4">
    <source>
        <dbReference type="Proteomes" id="UP000807306"/>
    </source>
</evidence>
<dbReference type="Gene3D" id="1.25.40.10">
    <property type="entry name" value="Tetratricopeptide repeat domain"/>
    <property type="match status" value="1"/>
</dbReference>
<comment type="caution">
    <text evidence="3">The sequence shown here is derived from an EMBL/GenBank/DDBJ whole genome shotgun (WGS) entry which is preliminary data.</text>
</comment>
<organism evidence="3 4">
    <name type="scientific">Crepidotus variabilis</name>
    <dbReference type="NCBI Taxonomy" id="179855"/>
    <lineage>
        <taxon>Eukaryota</taxon>
        <taxon>Fungi</taxon>
        <taxon>Dikarya</taxon>
        <taxon>Basidiomycota</taxon>
        <taxon>Agaricomycotina</taxon>
        <taxon>Agaricomycetes</taxon>
        <taxon>Agaricomycetidae</taxon>
        <taxon>Agaricales</taxon>
        <taxon>Agaricineae</taxon>
        <taxon>Crepidotaceae</taxon>
        <taxon>Crepidotus</taxon>
    </lineage>
</organism>
<protein>
    <submittedName>
        <fullName evidence="3">CHAT domain-containing protein</fullName>
    </submittedName>
</protein>
<keyword evidence="1" id="KW-0175">Coiled coil</keyword>
<keyword evidence="4" id="KW-1185">Reference proteome</keyword>
<accession>A0A9P6JPA9</accession>
<dbReference type="InterPro" id="IPR011990">
    <property type="entry name" value="TPR-like_helical_dom_sf"/>
</dbReference>
<name>A0A9P6JPA9_9AGAR</name>
<feature type="domain" description="CHAT" evidence="2">
    <location>
        <begin position="593"/>
        <end position="876"/>
    </location>
</feature>
<dbReference type="OrthoDB" id="9991317at2759"/>
<evidence type="ECO:0000313" key="3">
    <source>
        <dbReference type="EMBL" id="KAF9527420.1"/>
    </source>
</evidence>
<sequence>MLGYIYALFFIQDRSKPKYLSTAISLLRHVIPHFPNDSPDLPVAMTDLGYALTVQFQHHDNSRLDSIIEAISLHRKAIGMVPNPDILNLLPRILCNFGDACLSQSAHLHDLEPLSQGIQALQRSLELTPESDTQWIRRVRLAARAYEQRFLFAKDPADIRHAINLLEHSITLLDPDNFNIAAFKSDITRARMRLYDETRNVCELDVAIYKQKEMITASENQACTKSHQYLLFQQLGELLQKRFQRTLTQGDFDEALGAFETAVSVTTDGHHNRQFALMSIVELHCDRLEFTNPKDTVTAGTRFAEALDAAEAWQSSGNSDPRQKMVMTLLLALLGRDSVTKGLAMSMSALDMLPEIAGPNQRIEIRHKQLASLSSTMWLGVIQAIVRDELCLAVELMERVRCWVWRQINHLRSPVDDIRSHNNELADRIERITRQLEEVSLRSTSGSSFTYPSIHDIHKQDHDDHQHLMLAKEWDRAVEEVRAIPGFQEFLKPPTISRLLEGLPDGGPVVLFSISVVRCDAIALVAHVEEPILIPLLMDLSDIEKHSRQIQGYLSSKRVRSRGFGDLFDEDIAVEQIQRAGGPRAQAGFMADMLRRLWTNIVKPVLDALAFNHNPSARRRIWWCTSGPLAFLPLHAAGIYSDSKVDCLLDYAISSYIPNVSNLIEKVHRKAEPSNRLLLIAQADAPDLTPIPATLEEVAGVADCVREAGGYAVVLDGADATIDAVKSSISSCGSIHLACHGIQQLGEPLKSGFELRDGRLNLSEIIKQNMPHAELAFLSACQTSVGDETIPDEMVHLAAGMLAAGYRSVVGTAWSISDAHGPRVAKDFYAHLTENREGFDSTQSAIALDCAVQKLRKRVGDSEAGLLTWVPYVHFGA</sequence>
<evidence type="ECO:0000256" key="1">
    <source>
        <dbReference type="SAM" id="Coils"/>
    </source>
</evidence>
<gene>
    <name evidence="3" type="ORF">CPB83DRAFT_768540</name>
</gene>
<dbReference type="Pfam" id="PF12770">
    <property type="entry name" value="CHAT"/>
    <property type="match status" value="1"/>
</dbReference>
<dbReference type="Proteomes" id="UP000807306">
    <property type="component" value="Unassembled WGS sequence"/>
</dbReference>
<dbReference type="InterPro" id="IPR024983">
    <property type="entry name" value="CHAT_dom"/>
</dbReference>